<dbReference type="Proteomes" id="UP000694427">
    <property type="component" value="Unplaced"/>
</dbReference>
<evidence type="ECO:0000313" key="2">
    <source>
        <dbReference type="Proteomes" id="UP000694427"/>
    </source>
</evidence>
<keyword evidence="2" id="KW-1185">Reference proteome</keyword>
<reference evidence="1" key="1">
    <citation type="submission" date="2025-05" db="UniProtKB">
        <authorList>
            <consortium name="Ensembl"/>
        </authorList>
    </citation>
    <scope>IDENTIFICATION</scope>
</reference>
<name>A0A8C1LUL4_CYPCA</name>
<protein>
    <submittedName>
        <fullName evidence="1">Uncharacterized protein</fullName>
    </submittedName>
</protein>
<evidence type="ECO:0000313" key="1">
    <source>
        <dbReference type="Ensembl" id="ENSCCRP00010065288.1"/>
    </source>
</evidence>
<sequence>MLSGTSEYLGQTDLMISAFHRAQTLDFKNGYALPLRPAIGTGQDPLLLVNITHSTDTHRPPPLDFTPAHAAYNKKVTSWTIAMLFWQVLQPVQSNLYN</sequence>
<dbReference type="Ensembl" id="ENSCCRT00015046585.1">
    <property type="protein sequence ID" value="ENSCCRP00015045066.1"/>
    <property type="gene ID" value="ENSCCRG00015018698.1"/>
</dbReference>
<dbReference type="Ensembl" id="ENSCCRT00010071812.1">
    <property type="protein sequence ID" value="ENSCCRP00010065288.1"/>
    <property type="gene ID" value="ENSCCRG00010027946.1"/>
</dbReference>
<accession>A0A8C1LUL4</accession>
<dbReference type="Proteomes" id="UP000694700">
    <property type="component" value="Unplaced"/>
</dbReference>
<organism evidence="1 2">
    <name type="scientific">Cyprinus carpio</name>
    <name type="common">Common carp</name>
    <dbReference type="NCBI Taxonomy" id="7962"/>
    <lineage>
        <taxon>Eukaryota</taxon>
        <taxon>Metazoa</taxon>
        <taxon>Chordata</taxon>
        <taxon>Craniata</taxon>
        <taxon>Vertebrata</taxon>
        <taxon>Euteleostomi</taxon>
        <taxon>Actinopterygii</taxon>
        <taxon>Neopterygii</taxon>
        <taxon>Teleostei</taxon>
        <taxon>Ostariophysi</taxon>
        <taxon>Cypriniformes</taxon>
        <taxon>Cyprinidae</taxon>
        <taxon>Cyprininae</taxon>
        <taxon>Cyprinus</taxon>
    </lineage>
</organism>
<proteinExistence type="predicted"/>
<dbReference type="AlphaFoldDB" id="A0A8C1LUL4"/>